<dbReference type="PROSITE" id="PS00588">
    <property type="entry name" value="FLAGELLA_BB_ROD"/>
    <property type="match status" value="1"/>
</dbReference>
<evidence type="ECO:0000256" key="3">
    <source>
        <dbReference type="ARBA" id="ARBA00009677"/>
    </source>
</evidence>
<dbReference type="PANTHER" id="PTHR30033">
    <property type="entry name" value="FLAGELLAR HOOK-ASSOCIATED PROTEIN 1"/>
    <property type="match status" value="1"/>
</dbReference>
<evidence type="ECO:0000256" key="1">
    <source>
        <dbReference type="ARBA" id="ARBA00004365"/>
    </source>
</evidence>
<evidence type="ECO:0000256" key="5">
    <source>
        <dbReference type="ARBA" id="ARBA00022525"/>
    </source>
</evidence>
<sequence>MSISSALSNALGGLAVSSKRAELVSANVANVSTDGYARRELSLEATSYSTQGGVRVSGVTRHVNEQTLSERRLAGAAQAHSTALLTHQSRMETLVGDPTDASSLSARLADFEASIDAAVSRPDLLNRLEDVAYSAAQVVSKISGMSQSVQDARQDADAQVAGLVESLENNLKNVEELNRLIIAAEVNNRDASSLFDQRQKLVDDISEIVPVHQMKRDFGEIALVSVGGAVLLDGSAVDLSFSGTPTIVPHMTVENGLLSQVLMNDRPAAASLSGGALEAQLTIRDELTVDFQEQLDVIVLDLSLRFQNPDLDESIGPDDPAIFTDNGARVDENALVGLSGRLAINDLISHEGAFDVSRLRSGLGAEFNGDVGDNSLLSKMKEALNEASTLPSGLGQSLFEMGSAFETHVASDRLRLEESHSFQSARFAQLKENELADGVDTDVEMQNLLLIEQSFAANARVIQTIDDLMNTLLRM</sequence>
<proteinExistence type="inferred from homology"/>
<dbReference type="InterPro" id="IPR019776">
    <property type="entry name" value="Flagellar_basal_body_rod_CS"/>
</dbReference>
<keyword evidence="9" id="KW-0969">Cilium</keyword>
<dbReference type="PANTHER" id="PTHR30033:SF2">
    <property type="entry name" value="FLAGELLAR HOOK PROTEIN"/>
    <property type="match status" value="1"/>
</dbReference>
<evidence type="ECO:0000256" key="2">
    <source>
        <dbReference type="ARBA" id="ARBA00004613"/>
    </source>
</evidence>
<dbReference type="InterPro" id="IPR002371">
    <property type="entry name" value="FlgK"/>
</dbReference>
<evidence type="ECO:0000313" key="10">
    <source>
        <dbReference type="Proteomes" id="UP000051870"/>
    </source>
</evidence>
<evidence type="ECO:0000256" key="4">
    <source>
        <dbReference type="ARBA" id="ARBA00016244"/>
    </source>
</evidence>
<dbReference type="InterPro" id="IPR053927">
    <property type="entry name" value="FlgK_helical"/>
</dbReference>
<evidence type="ECO:0000256" key="6">
    <source>
        <dbReference type="ARBA" id="ARBA00023143"/>
    </source>
</evidence>
<dbReference type="GO" id="GO:0005576">
    <property type="term" value="C:extracellular region"/>
    <property type="evidence" value="ECO:0007669"/>
    <property type="project" value="UniProtKB-SubCell"/>
</dbReference>
<dbReference type="GeneID" id="83882661"/>
<reference evidence="10" key="1">
    <citation type="submission" date="2015-09" db="EMBL/GenBank/DDBJ databases">
        <authorList>
            <person name="Rodrigo-Torres Lidia"/>
            <person name="Arahal R.David."/>
        </authorList>
    </citation>
    <scope>NUCLEOTIDE SEQUENCE [LARGE SCALE GENOMIC DNA]</scope>
    <source>
        <strain evidence="10">CECT 7735</strain>
    </source>
</reference>
<keyword evidence="9" id="KW-0966">Cell projection</keyword>
<dbReference type="EMBL" id="CYTW01000006">
    <property type="protein sequence ID" value="CUK12579.1"/>
    <property type="molecule type" value="Genomic_DNA"/>
</dbReference>
<dbReference type="AlphaFoldDB" id="A0A0P1IGV3"/>
<keyword evidence="10" id="KW-1185">Reference proteome</keyword>
<organism evidence="9 10">
    <name type="scientific">Shimia thalassica</name>
    <dbReference type="NCBI Taxonomy" id="1715693"/>
    <lineage>
        <taxon>Bacteria</taxon>
        <taxon>Pseudomonadati</taxon>
        <taxon>Pseudomonadota</taxon>
        <taxon>Alphaproteobacteria</taxon>
        <taxon>Rhodobacterales</taxon>
        <taxon>Roseobacteraceae</taxon>
    </lineage>
</organism>
<comment type="subcellular location">
    <subcellularLocation>
        <location evidence="1">Bacterial flagellum</location>
    </subcellularLocation>
    <subcellularLocation>
        <location evidence="2">Secreted</location>
    </subcellularLocation>
</comment>
<dbReference type="InterPro" id="IPR010930">
    <property type="entry name" value="Flg_bb/hook_C_dom"/>
</dbReference>
<dbReference type="NCBIfam" id="TIGR02492">
    <property type="entry name" value="flgK_ends"/>
    <property type="match status" value="1"/>
</dbReference>
<feature type="domain" description="Flagellar hook-associated protein FlgK helical" evidence="8">
    <location>
        <begin position="89"/>
        <end position="306"/>
    </location>
</feature>
<keyword evidence="6" id="KW-0975">Bacterial flagellum</keyword>
<comment type="similarity">
    <text evidence="3">Belongs to the flagella basal body rod proteins family.</text>
</comment>
<dbReference type="RefSeq" id="WP_058312861.1">
    <property type="nucleotide sequence ID" value="NZ_CYTW01000006.1"/>
</dbReference>
<evidence type="ECO:0000259" key="8">
    <source>
        <dbReference type="Pfam" id="PF22638"/>
    </source>
</evidence>
<gene>
    <name evidence="9" type="ORF">PH7735_03688</name>
</gene>
<dbReference type="GO" id="GO:0009424">
    <property type="term" value="C:bacterial-type flagellum hook"/>
    <property type="evidence" value="ECO:0007669"/>
    <property type="project" value="InterPro"/>
</dbReference>
<dbReference type="STRING" id="1715693.PH7735_03688"/>
<dbReference type="Pfam" id="PF06429">
    <property type="entry name" value="Flg_bbr_C"/>
    <property type="match status" value="1"/>
</dbReference>
<feature type="domain" description="Flagellar basal-body/hook protein C-terminal" evidence="7">
    <location>
        <begin position="438"/>
        <end position="475"/>
    </location>
</feature>
<dbReference type="GO" id="GO:0044780">
    <property type="term" value="P:bacterial-type flagellum assembly"/>
    <property type="evidence" value="ECO:0007669"/>
    <property type="project" value="InterPro"/>
</dbReference>
<dbReference type="Proteomes" id="UP000051870">
    <property type="component" value="Unassembled WGS sequence"/>
</dbReference>
<keyword evidence="9" id="KW-0282">Flagellum</keyword>
<name>A0A0P1IGV3_9RHOB</name>
<dbReference type="Pfam" id="PF22638">
    <property type="entry name" value="FlgK_D1"/>
    <property type="match status" value="1"/>
</dbReference>
<dbReference type="GO" id="GO:0005198">
    <property type="term" value="F:structural molecule activity"/>
    <property type="evidence" value="ECO:0007669"/>
    <property type="project" value="InterPro"/>
</dbReference>
<keyword evidence="5" id="KW-0964">Secreted</keyword>
<evidence type="ECO:0000313" key="9">
    <source>
        <dbReference type="EMBL" id="CUK12579.1"/>
    </source>
</evidence>
<evidence type="ECO:0000259" key="7">
    <source>
        <dbReference type="Pfam" id="PF06429"/>
    </source>
</evidence>
<accession>A0A0P1IGV3</accession>
<protein>
    <recommendedName>
        <fullName evidence="4">Flagellar hook-associated protein 1</fullName>
    </recommendedName>
</protein>